<accession>A0A9X0CVZ5</accession>
<dbReference type="InterPro" id="IPR002110">
    <property type="entry name" value="Ankyrin_rpt"/>
</dbReference>
<gene>
    <name evidence="4" type="ORF">OS493_002183</name>
</gene>
<keyword evidence="2 3" id="KW-0040">ANK repeat</keyword>
<keyword evidence="1" id="KW-0677">Repeat</keyword>
<dbReference type="InterPro" id="IPR036770">
    <property type="entry name" value="Ankyrin_rpt-contain_sf"/>
</dbReference>
<dbReference type="AlphaFoldDB" id="A0A9X0CVZ5"/>
<feature type="repeat" description="ANK" evidence="3">
    <location>
        <begin position="153"/>
        <end position="186"/>
    </location>
</feature>
<dbReference type="PANTHER" id="PTHR24189">
    <property type="entry name" value="MYOTROPHIN"/>
    <property type="match status" value="1"/>
</dbReference>
<evidence type="ECO:0000313" key="5">
    <source>
        <dbReference type="Proteomes" id="UP001163046"/>
    </source>
</evidence>
<reference evidence="4" key="1">
    <citation type="submission" date="2023-01" db="EMBL/GenBank/DDBJ databases">
        <title>Genome assembly of the deep-sea coral Lophelia pertusa.</title>
        <authorList>
            <person name="Herrera S."/>
            <person name="Cordes E."/>
        </authorList>
    </citation>
    <scope>NUCLEOTIDE SEQUENCE</scope>
    <source>
        <strain evidence="4">USNM1676648</strain>
        <tissue evidence="4">Polyp</tissue>
    </source>
</reference>
<organism evidence="4 5">
    <name type="scientific">Desmophyllum pertusum</name>
    <dbReference type="NCBI Taxonomy" id="174260"/>
    <lineage>
        <taxon>Eukaryota</taxon>
        <taxon>Metazoa</taxon>
        <taxon>Cnidaria</taxon>
        <taxon>Anthozoa</taxon>
        <taxon>Hexacorallia</taxon>
        <taxon>Scleractinia</taxon>
        <taxon>Caryophylliina</taxon>
        <taxon>Caryophylliidae</taxon>
        <taxon>Desmophyllum</taxon>
    </lineage>
</organism>
<keyword evidence="5" id="KW-1185">Reference proteome</keyword>
<dbReference type="SUPFAM" id="SSF48403">
    <property type="entry name" value="Ankyrin repeat"/>
    <property type="match status" value="1"/>
</dbReference>
<protein>
    <recommendedName>
        <fullName evidence="6">Ankyrin repeat protein</fullName>
    </recommendedName>
</protein>
<feature type="repeat" description="ANK" evidence="3">
    <location>
        <begin position="36"/>
        <end position="71"/>
    </location>
</feature>
<dbReference type="Pfam" id="PF12796">
    <property type="entry name" value="Ank_2"/>
    <property type="match status" value="2"/>
</dbReference>
<dbReference type="EMBL" id="MU826826">
    <property type="protein sequence ID" value="KAJ7375419.1"/>
    <property type="molecule type" value="Genomic_DNA"/>
</dbReference>
<evidence type="ECO:0000256" key="3">
    <source>
        <dbReference type="PROSITE-ProRule" id="PRU00023"/>
    </source>
</evidence>
<dbReference type="Proteomes" id="UP001163046">
    <property type="component" value="Unassembled WGS sequence"/>
</dbReference>
<dbReference type="OrthoDB" id="6022754at2759"/>
<proteinExistence type="predicted"/>
<evidence type="ECO:0000313" key="4">
    <source>
        <dbReference type="EMBL" id="KAJ7375419.1"/>
    </source>
</evidence>
<dbReference type="InterPro" id="IPR050745">
    <property type="entry name" value="Multifunctional_regulatory"/>
</dbReference>
<dbReference type="Gene3D" id="1.25.40.20">
    <property type="entry name" value="Ankyrin repeat-containing domain"/>
    <property type="match status" value="3"/>
</dbReference>
<evidence type="ECO:0000256" key="2">
    <source>
        <dbReference type="ARBA" id="ARBA00023043"/>
    </source>
</evidence>
<comment type="caution">
    <text evidence="4">The sequence shown here is derived from an EMBL/GenBank/DDBJ whole genome shotgun (WGS) entry which is preliminary data.</text>
</comment>
<dbReference type="SMART" id="SM00248">
    <property type="entry name" value="ANK"/>
    <property type="match status" value="6"/>
</dbReference>
<feature type="repeat" description="ANK" evidence="3">
    <location>
        <begin position="232"/>
        <end position="265"/>
    </location>
</feature>
<dbReference type="PROSITE" id="PS50297">
    <property type="entry name" value="ANK_REP_REGION"/>
    <property type="match status" value="2"/>
</dbReference>
<sequence length="440" mass="50053">MADDFPLHRKLRSNSDLETVEKCLKDGEDPNRIDDTGDAPLHCVDYENEEEAYKMVELLLTCGADMLIRDCAGKLPFELALDEANKKACQTFVDWGFSLQKSHRMRNETYELLSNVYLGSDPNVKAVYEVNAIEVLQVLVDLGVDISATLSSRGENLLHKAIEEGSSIETIQFLIRAGISVNSRNSLGMTPLHIMWRMAYYIPINMQDEEKLSKIVRLFMNEGFDINSQDIFGRALLHYVTDILQQNSLLQYIIDHGADVNIKDRNGVAPLHLACADDTTILKTTMEQLYFTTLFSTTLTALLTRCTDSCLVSKPDNSGRTPLQWARYFGYVQLIDLFDNFFRSLNEGFKRERLPDVFPLRRDKFEEYFKRQEGVENMQSEDFSLNTDPNTTLQKLLNSPVIGKLPEIAETQDVKTAVSKVIERMAVEVSKNLSSIYFSS</sequence>
<evidence type="ECO:0000256" key="1">
    <source>
        <dbReference type="ARBA" id="ARBA00022737"/>
    </source>
</evidence>
<name>A0A9X0CVZ5_9CNID</name>
<dbReference type="PROSITE" id="PS50088">
    <property type="entry name" value="ANK_REPEAT"/>
    <property type="match status" value="3"/>
</dbReference>
<evidence type="ECO:0008006" key="6">
    <source>
        <dbReference type="Google" id="ProtNLM"/>
    </source>
</evidence>